<dbReference type="PANTHER" id="PTHR21678">
    <property type="entry name" value="GROWTH INHIBITION AND DIFFERENTIATION RELATED PROTEIN 88"/>
    <property type="match status" value="1"/>
</dbReference>
<dbReference type="PANTHER" id="PTHR21678:SF6">
    <property type="entry name" value="R3H AND COILED-COIL DOMAIN-CONTAINING PROTEIN 1"/>
    <property type="match status" value="1"/>
</dbReference>
<feature type="compositionally biased region" description="Low complexity" evidence="1">
    <location>
        <begin position="132"/>
        <end position="142"/>
    </location>
</feature>
<evidence type="ECO:0000313" key="3">
    <source>
        <dbReference type="Ensembl" id="ENSGMOP00000050459.1"/>
    </source>
</evidence>
<dbReference type="Pfam" id="PF01424">
    <property type="entry name" value="R3H"/>
    <property type="match status" value="1"/>
</dbReference>
<evidence type="ECO:0000313" key="4">
    <source>
        <dbReference type="Proteomes" id="UP000694546"/>
    </source>
</evidence>
<keyword evidence="4" id="KW-1185">Reference proteome</keyword>
<dbReference type="InterPro" id="IPR012677">
    <property type="entry name" value="Nucleotide-bd_a/b_plait_sf"/>
</dbReference>
<accession>A0A8C5BNU6</accession>
<name>A0A8C5BNU6_GADMO</name>
<dbReference type="Gene3D" id="3.30.1370.50">
    <property type="entry name" value="R3H-like domain"/>
    <property type="match status" value="1"/>
</dbReference>
<evidence type="ECO:0000259" key="2">
    <source>
        <dbReference type="Pfam" id="PF01424"/>
    </source>
</evidence>
<dbReference type="Proteomes" id="UP000694546">
    <property type="component" value="Chromosome 13"/>
</dbReference>
<dbReference type="InterPro" id="IPR001374">
    <property type="entry name" value="R3H_dom"/>
</dbReference>
<dbReference type="OMA" id="TLAFPCY"/>
<dbReference type="InterPro" id="IPR039884">
    <property type="entry name" value="R3HC1/R3HCL"/>
</dbReference>
<dbReference type="InterPro" id="IPR035979">
    <property type="entry name" value="RBD_domain_sf"/>
</dbReference>
<dbReference type="SUPFAM" id="SSF82708">
    <property type="entry name" value="R3H domain"/>
    <property type="match status" value="1"/>
</dbReference>
<feature type="domain" description="R3H" evidence="2">
    <location>
        <begin position="11"/>
        <end position="52"/>
    </location>
</feature>
<reference evidence="3" key="1">
    <citation type="submission" date="2025-08" db="UniProtKB">
        <authorList>
            <consortium name="Ensembl"/>
        </authorList>
    </citation>
    <scope>IDENTIFICATION</scope>
</reference>
<dbReference type="GeneTree" id="ENSGT00530000063711"/>
<dbReference type="Ensembl" id="ENSGMOT00000045599.1">
    <property type="protein sequence ID" value="ENSGMOP00000050459.1"/>
    <property type="gene ID" value="ENSGMOG00000017590.2"/>
</dbReference>
<proteinExistence type="predicted"/>
<dbReference type="AlphaFoldDB" id="A0A8C5BNU6"/>
<feature type="region of interest" description="Disordered" evidence="1">
    <location>
        <begin position="205"/>
        <end position="233"/>
    </location>
</feature>
<dbReference type="GO" id="GO:0003676">
    <property type="term" value="F:nucleic acid binding"/>
    <property type="evidence" value="ECO:0007669"/>
    <property type="project" value="InterPro"/>
</dbReference>
<feature type="compositionally biased region" description="Basic and acidic residues" evidence="1">
    <location>
        <begin position="213"/>
        <end position="229"/>
    </location>
</feature>
<dbReference type="SUPFAM" id="SSF54928">
    <property type="entry name" value="RNA-binding domain, RBD"/>
    <property type="match status" value="1"/>
</dbReference>
<dbReference type="Gene3D" id="3.30.70.330">
    <property type="match status" value="1"/>
</dbReference>
<feature type="region of interest" description="Disordered" evidence="1">
    <location>
        <begin position="75"/>
        <end position="142"/>
    </location>
</feature>
<protein>
    <submittedName>
        <fullName evidence="3">R3H domain and coiled-coil containing 1</fullName>
    </submittedName>
</protein>
<evidence type="ECO:0000256" key="1">
    <source>
        <dbReference type="SAM" id="MobiDB-lite"/>
    </source>
</evidence>
<reference evidence="3" key="2">
    <citation type="submission" date="2025-09" db="UniProtKB">
        <authorList>
            <consortium name="Ensembl"/>
        </authorList>
    </citation>
    <scope>IDENTIFICATION</scope>
</reference>
<dbReference type="InterPro" id="IPR036867">
    <property type="entry name" value="R3H_dom_sf"/>
</dbReference>
<sequence length="402" mass="44366">MRVNLFGSSVSVLVFPPLPSRLRFLIHKTTESHSELATFSVGEDWSRRVVVCFSEQRCYVDDACDPGNNPSCSVGEAALTPRNMDKAHVNPPPSRRRTRASKRPDRALYTARQRSSFPQDPPAQGRAPEPASLSSCSTTSESKLLTDEPMAMPSHVSSMPHDGTHGGDFNSPLKYLETALPEADHLTWSFSLEQTMSDFTGMKLDQGRWGGKPKLEEEAEGGDKEERGTEMASPCDANLTEDIKTLITKLTDEISAGLKETDGVVLEYAHNDYSPFETVLMNTTEFGHVIEIYGFPAVFKTDDLIDAFTDYSAGGMKITWVDDTHALAIFSSETAAHHALSINHPLLKTRTLSQASQQSKAKAGQRAEFIQPVKERPKTDSAVARRMVTRALGIQTGRVKRY</sequence>
<organism evidence="3 4">
    <name type="scientific">Gadus morhua</name>
    <name type="common">Atlantic cod</name>
    <dbReference type="NCBI Taxonomy" id="8049"/>
    <lineage>
        <taxon>Eukaryota</taxon>
        <taxon>Metazoa</taxon>
        <taxon>Chordata</taxon>
        <taxon>Craniata</taxon>
        <taxon>Vertebrata</taxon>
        <taxon>Euteleostomi</taxon>
        <taxon>Actinopterygii</taxon>
        <taxon>Neopterygii</taxon>
        <taxon>Teleostei</taxon>
        <taxon>Neoteleostei</taxon>
        <taxon>Acanthomorphata</taxon>
        <taxon>Zeiogadaria</taxon>
        <taxon>Gadariae</taxon>
        <taxon>Gadiformes</taxon>
        <taxon>Gadoidei</taxon>
        <taxon>Gadidae</taxon>
        <taxon>Gadus</taxon>
    </lineage>
</organism>